<gene>
    <name evidence="1" type="ORF">HMPREF9233_00694</name>
</gene>
<evidence type="ECO:0000313" key="1">
    <source>
        <dbReference type="EMBL" id="EKU95907.1"/>
    </source>
</evidence>
<dbReference type="SUPFAM" id="SSF56784">
    <property type="entry name" value="HAD-like"/>
    <property type="match status" value="1"/>
</dbReference>
<evidence type="ECO:0008006" key="3">
    <source>
        <dbReference type="Google" id="ProtNLM"/>
    </source>
</evidence>
<dbReference type="STRING" id="202789.GCA_001457435_01437"/>
<dbReference type="PANTHER" id="PTHR10000:SF8">
    <property type="entry name" value="HAD SUPERFAMILY HYDROLASE-LIKE, TYPE 3"/>
    <property type="match status" value="1"/>
</dbReference>
<protein>
    <recommendedName>
        <fullName evidence="3">Cof-like hydrolase</fullName>
    </recommendedName>
</protein>
<dbReference type="PATRIC" id="fig|883066.3.peg.714"/>
<dbReference type="InterPro" id="IPR023214">
    <property type="entry name" value="HAD_sf"/>
</dbReference>
<dbReference type="Gene3D" id="3.30.1240.10">
    <property type="match status" value="1"/>
</dbReference>
<keyword evidence="2" id="KW-1185">Reference proteome</keyword>
<dbReference type="GO" id="GO:0005829">
    <property type="term" value="C:cytosol"/>
    <property type="evidence" value="ECO:0007669"/>
    <property type="project" value="TreeGrafter"/>
</dbReference>
<evidence type="ECO:0000313" key="2">
    <source>
        <dbReference type="Proteomes" id="UP000009888"/>
    </source>
</evidence>
<dbReference type="Pfam" id="PF08282">
    <property type="entry name" value="Hydrolase_3"/>
    <property type="match status" value="2"/>
</dbReference>
<dbReference type="InterPro" id="IPR036412">
    <property type="entry name" value="HAD-like_sf"/>
</dbReference>
<name>K9EY87_9ACTO</name>
<dbReference type="HOGENOM" id="CLU_044146_0_0_11"/>
<sequence length="309" mass="33407">MPDVSQKIRGIIDRRGLPEVGPELMILLDLDGTVLPPDGYIRPRVADAIHAHIRAGSRVVIATGRGRVSALNVVEMLRIRNAVMICSNGNETVLTGRASINGITGVPYESLTDDGRPVTMRITNVSTIDEEDLANALVTMKAAFPRAFFAVEPVSGERYLADDFPTGILHPQRGEYVEFADLFVDDCVRLIMVQPGLPATELQRRLEPLNLPGIEWAASSSSNSGWVDAGRAGVTKAVTADLVRREFDISANSTVAIGDGHNDIGMIRWAHLGIAMGQANPYVQQQADATTDSVWDDGLATVLEALLDR</sequence>
<dbReference type="GO" id="GO:0016791">
    <property type="term" value="F:phosphatase activity"/>
    <property type="evidence" value="ECO:0007669"/>
    <property type="project" value="TreeGrafter"/>
</dbReference>
<comment type="caution">
    <text evidence="1">The sequence shown here is derived from an EMBL/GenBank/DDBJ whole genome shotgun (WGS) entry which is preliminary data.</text>
</comment>
<accession>K9EY87</accession>
<dbReference type="PROSITE" id="PS01229">
    <property type="entry name" value="COF_2"/>
    <property type="match status" value="1"/>
</dbReference>
<organism evidence="1 2">
    <name type="scientific">Actinobaculum massiliense ACS-171-V-Col2</name>
    <dbReference type="NCBI Taxonomy" id="883066"/>
    <lineage>
        <taxon>Bacteria</taxon>
        <taxon>Bacillati</taxon>
        <taxon>Actinomycetota</taxon>
        <taxon>Actinomycetes</taxon>
        <taxon>Actinomycetales</taxon>
        <taxon>Actinomycetaceae</taxon>
        <taxon>Actinobaculum</taxon>
    </lineage>
</organism>
<dbReference type="AlphaFoldDB" id="K9EY87"/>
<dbReference type="EMBL" id="AGWL01000002">
    <property type="protein sequence ID" value="EKU95907.1"/>
    <property type="molecule type" value="Genomic_DNA"/>
</dbReference>
<dbReference type="Proteomes" id="UP000009888">
    <property type="component" value="Unassembled WGS sequence"/>
</dbReference>
<proteinExistence type="predicted"/>
<dbReference type="Gene3D" id="3.40.50.1000">
    <property type="entry name" value="HAD superfamily/HAD-like"/>
    <property type="match status" value="1"/>
</dbReference>
<dbReference type="RefSeq" id="WP_007000900.1">
    <property type="nucleotide sequence ID" value="NZ_JH992955.1"/>
</dbReference>
<dbReference type="eggNOG" id="COG0561">
    <property type="taxonomic scope" value="Bacteria"/>
</dbReference>
<dbReference type="PANTHER" id="PTHR10000">
    <property type="entry name" value="PHOSPHOSERINE PHOSPHATASE"/>
    <property type="match status" value="1"/>
</dbReference>
<dbReference type="GO" id="GO:0000287">
    <property type="term" value="F:magnesium ion binding"/>
    <property type="evidence" value="ECO:0007669"/>
    <property type="project" value="TreeGrafter"/>
</dbReference>
<reference evidence="1 2" key="1">
    <citation type="submission" date="2012-09" db="EMBL/GenBank/DDBJ databases">
        <title>The Genome Sequence of Actinobaculum massiliae ACS-171-V-COL2.</title>
        <authorList>
            <consortium name="The Broad Institute Genome Sequencing Platform"/>
            <person name="Earl A."/>
            <person name="Ward D."/>
            <person name="Feldgarden M."/>
            <person name="Gevers D."/>
            <person name="Saerens B."/>
            <person name="Vaneechoutte M."/>
            <person name="Walker B."/>
            <person name="Young S.K."/>
            <person name="Zeng Q."/>
            <person name="Gargeya S."/>
            <person name="Fitzgerald M."/>
            <person name="Haas B."/>
            <person name="Abouelleil A."/>
            <person name="Alvarado L."/>
            <person name="Arachchi H.M."/>
            <person name="Berlin A."/>
            <person name="Chapman S.B."/>
            <person name="Goldberg J."/>
            <person name="Griggs A."/>
            <person name="Gujja S."/>
            <person name="Hansen M."/>
            <person name="Howarth C."/>
            <person name="Imamovic A."/>
            <person name="Larimer J."/>
            <person name="McCowen C."/>
            <person name="Montmayeur A."/>
            <person name="Murphy C."/>
            <person name="Neiman D."/>
            <person name="Pearson M."/>
            <person name="Priest M."/>
            <person name="Roberts A."/>
            <person name="Saif S."/>
            <person name="Shea T."/>
            <person name="Sisk P."/>
            <person name="Sykes S."/>
            <person name="Wortman J."/>
            <person name="Nusbaum C."/>
            <person name="Birren B."/>
        </authorList>
    </citation>
    <scope>NUCLEOTIDE SEQUENCE [LARGE SCALE GENOMIC DNA]</scope>
    <source>
        <strain evidence="2">ACS-171-V-Col2</strain>
    </source>
</reference>